<evidence type="ECO:0000313" key="2">
    <source>
        <dbReference type="EMBL" id="CAF1043810.1"/>
    </source>
</evidence>
<dbReference type="AlphaFoldDB" id="A0A814JXH2"/>
<name>A0A814JXH2_ADIRI</name>
<feature type="transmembrane region" description="Helical" evidence="1">
    <location>
        <begin position="259"/>
        <end position="280"/>
    </location>
</feature>
<dbReference type="EMBL" id="CAJNOJ010000075">
    <property type="protein sequence ID" value="CAF1043810.1"/>
    <property type="molecule type" value="Genomic_DNA"/>
</dbReference>
<comment type="caution">
    <text evidence="2">The sequence shown here is derived from an EMBL/GenBank/DDBJ whole genome shotgun (WGS) entry which is preliminary data.</text>
</comment>
<dbReference type="Proteomes" id="UP000663852">
    <property type="component" value="Unassembled WGS sequence"/>
</dbReference>
<keyword evidence="1" id="KW-1133">Transmembrane helix</keyword>
<proteinExistence type="predicted"/>
<keyword evidence="1" id="KW-0472">Membrane</keyword>
<accession>A0A814JXH2</accession>
<keyword evidence="1" id="KW-0812">Transmembrane</keyword>
<evidence type="ECO:0000256" key="1">
    <source>
        <dbReference type="SAM" id="Phobius"/>
    </source>
</evidence>
<evidence type="ECO:0000313" key="3">
    <source>
        <dbReference type="Proteomes" id="UP000663852"/>
    </source>
</evidence>
<gene>
    <name evidence="2" type="ORF">EDS130_LOCUS17068</name>
</gene>
<organism evidence="2 3">
    <name type="scientific">Adineta ricciae</name>
    <name type="common">Rotifer</name>
    <dbReference type="NCBI Taxonomy" id="249248"/>
    <lineage>
        <taxon>Eukaryota</taxon>
        <taxon>Metazoa</taxon>
        <taxon>Spiralia</taxon>
        <taxon>Gnathifera</taxon>
        <taxon>Rotifera</taxon>
        <taxon>Eurotatoria</taxon>
        <taxon>Bdelloidea</taxon>
        <taxon>Adinetida</taxon>
        <taxon>Adinetidae</taxon>
        <taxon>Adineta</taxon>
    </lineage>
</organism>
<reference evidence="2" key="1">
    <citation type="submission" date="2021-02" db="EMBL/GenBank/DDBJ databases">
        <authorList>
            <person name="Nowell W R."/>
        </authorList>
    </citation>
    <scope>NUCLEOTIDE SEQUENCE</scope>
</reference>
<protein>
    <submittedName>
        <fullName evidence="2">Uncharacterized protein</fullName>
    </submittedName>
</protein>
<sequence>MNSNWTRVLYSYGIDDEHSYDDYRLFALPQFRTLSLLCNVSKTTVTNNLIQFHSKILINKQIQSYDVIQSQSENAIRRFRSSLCKTFVWTFNFIREMNQGNGIVSSIFSNWYFQTLKKEDEAYLWTKPRSYGNQNNCSCGINSMCSSSAKIENSSISGLRIGCSIIDSFLQSTLECFYNISCINLLKSFYFVQDVFISPLNTNLSSSNETVQDLIDRLLIDEWKYNISYENYYRTCSPRLCRYTIEERVDTLYIITRIIGFYGGLTIALKIITPLLMNIIQYCFRRFQNRIVIQNHSVL</sequence>
<dbReference type="OrthoDB" id="10061309at2759"/>